<dbReference type="KEGG" id="tcd:AAIA72_02060"/>
<reference evidence="7" key="1">
    <citation type="submission" date="2024-05" db="EMBL/GenBank/DDBJ databases">
        <title>Genome sequencing of novel strain.</title>
        <authorList>
            <person name="Ganbat D."/>
            <person name="Ganbat S."/>
            <person name="Lee S.-J."/>
        </authorList>
    </citation>
    <scope>NUCLEOTIDE SEQUENCE</scope>
    <source>
        <strain evidence="7">SMD15-11</strain>
    </source>
</reference>
<dbReference type="CDD" id="cd04301">
    <property type="entry name" value="NAT_SF"/>
    <property type="match status" value="1"/>
</dbReference>
<sequence>MSFSVFGHEVLADELSALSPILAQCRREGFRLPLWVEVHSEALLPAFLEGLEALCPGGGLLLSAAGLPVMATPRTPPENFRQYLGQEFERVIVDVRQGLIANALAASQGWVRGGGVWCVLMPDMMRWRPESDRDLERLLAWPSRPDSGNGLFLQRFRTQVAQSPFPVLVLSEKGVIWRVTPEAPARLPVVMRDTAVTQSEAIEALVRLMSQRARRPLVLMADRGRGKSAAMGIAAARILTSRPEARILVTAPDKLAVQNLLRHFEQQSGMPTHPHLTFMTPDALLRDLPDADLLLIDEAAAMPAPVVLQLVRHYRRVALATTTCGYEGSGQGFRLRVEPGIRAICPQLRTLELAYPMRWSAGDPLEAWCNRLFLQQTPLPDVQVSGDTLLTFRAIPASELDADERLLEHCFTLLREAHYRTTPDDLKVLLDAPSGRLFAAFSGDEVVGLGWFVLEGALGDPELIEAITEGRRRPRGHVLPQLLTQISVDKAPLKHLWARIMRIAVHPRCQNMGVGSLLLHKLVQHLNAEYPGLAGAGAVFAGDERVLRFWHRQHFDAFYLGTRQDTWTASHAVGVIRCFQSFGCATQAQRALEATLQTYGPTALAHAAPGLLDELLCSLSRDPSPWPDSPPRQLLAYARGQRPLDQVLPQLREWLILQVETGTWRRLAPEFRRWTVARVLQQRNWADLCRLFDHGHPSAAENAWRKALLAYLEAA</sequence>
<dbReference type="SUPFAM" id="SSF55729">
    <property type="entry name" value="Acyl-CoA N-acyltransferases (Nat)"/>
    <property type="match status" value="1"/>
</dbReference>
<dbReference type="RefSeq" id="WP_369601797.1">
    <property type="nucleotide sequence ID" value="NZ_CP154858.1"/>
</dbReference>
<dbReference type="EMBL" id="CP154858">
    <property type="protein sequence ID" value="XDT72793.1"/>
    <property type="molecule type" value="Genomic_DNA"/>
</dbReference>
<proteinExistence type="predicted"/>
<keyword evidence="2" id="KW-0819">tRNA processing</keyword>
<dbReference type="Gene3D" id="3.40.630.30">
    <property type="match status" value="1"/>
</dbReference>
<keyword evidence="1 7" id="KW-0808">Transferase</keyword>
<dbReference type="PANTHER" id="PTHR10925">
    <property type="entry name" value="N-ACETYLTRANSFERASE 10"/>
    <property type="match status" value="1"/>
</dbReference>
<dbReference type="InterPro" id="IPR000182">
    <property type="entry name" value="GNAT_dom"/>
</dbReference>
<dbReference type="GO" id="GO:0005524">
    <property type="term" value="F:ATP binding"/>
    <property type="evidence" value="ECO:0007669"/>
    <property type="project" value="UniProtKB-KW"/>
</dbReference>
<dbReference type="InterPro" id="IPR032672">
    <property type="entry name" value="TmcA/NAT10/Kre33"/>
</dbReference>
<gene>
    <name evidence="7" type="ORF">AAIA72_02060</name>
</gene>
<dbReference type="InterPro" id="IPR016181">
    <property type="entry name" value="Acyl_CoA_acyltransferase"/>
</dbReference>
<evidence type="ECO:0000256" key="2">
    <source>
        <dbReference type="ARBA" id="ARBA00022694"/>
    </source>
</evidence>
<dbReference type="GO" id="GO:0002101">
    <property type="term" value="P:tRNA wobble cytosine modification"/>
    <property type="evidence" value="ECO:0007669"/>
    <property type="project" value="TreeGrafter"/>
</dbReference>
<evidence type="ECO:0000313" key="7">
    <source>
        <dbReference type="EMBL" id="XDT72793.1"/>
    </source>
</evidence>
<evidence type="ECO:0000256" key="3">
    <source>
        <dbReference type="ARBA" id="ARBA00022741"/>
    </source>
</evidence>
<dbReference type="GO" id="GO:0000049">
    <property type="term" value="F:tRNA binding"/>
    <property type="evidence" value="ECO:0007669"/>
    <property type="project" value="TreeGrafter"/>
</dbReference>
<keyword evidence="4" id="KW-0067">ATP-binding</keyword>
<dbReference type="InterPro" id="IPR027417">
    <property type="entry name" value="P-loop_NTPase"/>
</dbReference>
<organism evidence="7">
    <name type="scientific">Thermohahella caldifontis</name>
    <dbReference type="NCBI Taxonomy" id="3142973"/>
    <lineage>
        <taxon>Bacteria</taxon>
        <taxon>Pseudomonadati</taxon>
        <taxon>Pseudomonadota</taxon>
        <taxon>Gammaproteobacteria</taxon>
        <taxon>Oceanospirillales</taxon>
        <taxon>Hahellaceae</taxon>
        <taxon>Thermohahella</taxon>
    </lineage>
</organism>
<dbReference type="InterPro" id="IPR007807">
    <property type="entry name" value="TcmA/NAT10_helicase"/>
</dbReference>
<dbReference type="AlphaFoldDB" id="A0AB39UXI0"/>
<dbReference type="Pfam" id="PF05127">
    <property type="entry name" value="NAT10_TcmA_helicase"/>
    <property type="match status" value="1"/>
</dbReference>
<name>A0AB39UXI0_9GAMM</name>
<dbReference type="SUPFAM" id="SSF52540">
    <property type="entry name" value="P-loop containing nucleoside triphosphate hydrolases"/>
    <property type="match status" value="1"/>
</dbReference>
<dbReference type="InterPro" id="IPR013562">
    <property type="entry name" value="TmcA/NAT10_N"/>
</dbReference>
<accession>A0AB39UXI0</accession>
<dbReference type="GO" id="GO:0051391">
    <property type="term" value="P:tRNA acetylation"/>
    <property type="evidence" value="ECO:0007669"/>
    <property type="project" value="TreeGrafter"/>
</dbReference>
<keyword evidence="5 7" id="KW-0012">Acyltransferase</keyword>
<evidence type="ECO:0000259" key="6">
    <source>
        <dbReference type="PROSITE" id="PS51186"/>
    </source>
</evidence>
<dbReference type="Gene3D" id="3.40.50.11040">
    <property type="match status" value="1"/>
</dbReference>
<protein>
    <submittedName>
        <fullName evidence="7">GNAT family N-acetyltransferase</fullName>
        <ecNumber evidence="7">2.3.1.-</ecNumber>
    </submittedName>
</protein>
<keyword evidence="3" id="KW-0547">Nucleotide-binding</keyword>
<dbReference type="EC" id="2.3.1.-" evidence="7"/>
<dbReference type="GO" id="GO:1904812">
    <property type="term" value="P:rRNA acetylation involved in maturation of SSU-rRNA"/>
    <property type="evidence" value="ECO:0007669"/>
    <property type="project" value="TreeGrafter"/>
</dbReference>
<dbReference type="GO" id="GO:1990883">
    <property type="term" value="F:18S rRNA cytidine N-acetyltransferase activity"/>
    <property type="evidence" value="ECO:0007669"/>
    <property type="project" value="TreeGrafter"/>
</dbReference>
<dbReference type="Pfam" id="PF13718">
    <property type="entry name" value="GNAT_acetyltr_2"/>
    <property type="match status" value="1"/>
</dbReference>
<dbReference type="PANTHER" id="PTHR10925:SF5">
    <property type="entry name" value="RNA CYTIDINE ACETYLTRANSFERASE"/>
    <property type="match status" value="1"/>
</dbReference>
<dbReference type="Gene3D" id="3.40.50.300">
    <property type="entry name" value="P-loop containing nucleotide triphosphate hydrolases"/>
    <property type="match status" value="1"/>
</dbReference>
<evidence type="ECO:0000256" key="1">
    <source>
        <dbReference type="ARBA" id="ARBA00022679"/>
    </source>
</evidence>
<dbReference type="PROSITE" id="PS51186">
    <property type="entry name" value="GNAT"/>
    <property type="match status" value="1"/>
</dbReference>
<feature type="domain" description="N-acetyltransferase" evidence="6">
    <location>
        <begin position="390"/>
        <end position="593"/>
    </location>
</feature>
<evidence type="ECO:0000256" key="4">
    <source>
        <dbReference type="ARBA" id="ARBA00022840"/>
    </source>
</evidence>
<evidence type="ECO:0000256" key="5">
    <source>
        <dbReference type="ARBA" id="ARBA00023315"/>
    </source>
</evidence>
<dbReference type="GO" id="GO:0051392">
    <property type="term" value="F:tRNA cytidine N4-acetyltransferase activity"/>
    <property type="evidence" value="ECO:0007669"/>
    <property type="project" value="TreeGrafter"/>
</dbReference>
<dbReference type="Pfam" id="PF08351">
    <property type="entry name" value="TmcA_N"/>
    <property type="match status" value="1"/>
</dbReference>